<keyword evidence="4" id="KW-1185">Reference proteome</keyword>
<dbReference type="PANTHER" id="PTHR21593:SF43">
    <property type="entry name" value="SXP_RAL-2 FAMILY PROTEIN ANI S 5-LIKE CATION-BINDING DOMAIN-CONTAINING PROTEIN"/>
    <property type="match status" value="1"/>
</dbReference>
<sequence length="155" mass="17195">MTSLSPMTTSTIPSAAPAENQQSSTSSPNSNDTPPFLLAATDAQRKEYIELESNPNLPINVKRKAEDAWAEKCGEPVLGLYKSFTSYKQSLASEESVRMMRITENLSPAARAADQKVRAITSNETQTQKEMETNVKKELSKLPKKVYYELTFATQ</sequence>
<feature type="region of interest" description="Disordered" evidence="1">
    <location>
        <begin position="1"/>
        <end position="37"/>
    </location>
</feature>
<dbReference type="PANTHER" id="PTHR21593">
    <property type="entry name" value="PRION-LIKE- Q/N-RICH -DOMAIN-BEARING PROTEIN PROTEIN"/>
    <property type="match status" value="1"/>
</dbReference>
<dbReference type="Pfam" id="PF02520">
    <property type="entry name" value="ANIS5_cation-bd"/>
    <property type="match status" value="1"/>
</dbReference>
<evidence type="ECO:0000313" key="3">
    <source>
        <dbReference type="EMBL" id="CAD6195681.1"/>
    </source>
</evidence>
<comment type="caution">
    <text evidence="3">The sequence shown here is derived from an EMBL/GenBank/DDBJ whole genome shotgun (WGS) entry which is preliminary data.</text>
</comment>
<protein>
    <recommendedName>
        <fullName evidence="2">SXP/RAL-2 family protein Ani s 5-like cation-binding domain-containing protein</fullName>
    </recommendedName>
</protein>
<evidence type="ECO:0000313" key="4">
    <source>
        <dbReference type="Proteomes" id="UP000835052"/>
    </source>
</evidence>
<evidence type="ECO:0000259" key="2">
    <source>
        <dbReference type="Pfam" id="PF02520"/>
    </source>
</evidence>
<proteinExistence type="predicted"/>
<name>A0A8S1HN19_9PELO</name>
<organism evidence="3 4">
    <name type="scientific">Caenorhabditis auriculariae</name>
    <dbReference type="NCBI Taxonomy" id="2777116"/>
    <lineage>
        <taxon>Eukaryota</taxon>
        <taxon>Metazoa</taxon>
        <taxon>Ecdysozoa</taxon>
        <taxon>Nematoda</taxon>
        <taxon>Chromadorea</taxon>
        <taxon>Rhabditida</taxon>
        <taxon>Rhabditina</taxon>
        <taxon>Rhabditomorpha</taxon>
        <taxon>Rhabditoidea</taxon>
        <taxon>Rhabditidae</taxon>
        <taxon>Peloderinae</taxon>
        <taxon>Caenorhabditis</taxon>
    </lineage>
</organism>
<dbReference type="InterPro" id="IPR052823">
    <property type="entry name" value="SXP/RAL-2_related"/>
</dbReference>
<reference evidence="3" key="1">
    <citation type="submission" date="2020-10" db="EMBL/GenBank/DDBJ databases">
        <authorList>
            <person name="Kikuchi T."/>
        </authorList>
    </citation>
    <scope>NUCLEOTIDE SEQUENCE</scope>
    <source>
        <strain evidence="3">NKZ352</strain>
    </source>
</reference>
<feature type="compositionally biased region" description="Polar residues" evidence="1">
    <location>
        <begin position="1"/>
        <end position="13"/>
    </location>
</feature>
<evidence type="ECO:0000256" key="1">
    <source>
        <dbReference type="SAM" id="MobiDB-lite"/>
    </source>
</evidence>
<dbReference type="AlphaFoldDB" id="A0A8S1HN19"/>
<dbReference type="InterPro" id="IPR003677">
    <property type="entry name" value="ANIS5_cation-bd"/>
</dbReference>
<feature type="compositionally biased region" description="Low complexity" evidence="1">
    <location>
        <begin position="20"/>
        <end position="35"/>
    </location>
</feature>
<gene>
    <name evidence="3" type="ORF">CAUJ_LOCUS11600</name>
</gene>
<accession>A0A8S1HN19</accession>
<dbReference type="OrthoDB" id="5802231at2759"/>
<dbReference type="EMBL" id="CAJGYM010000058">
    <property type="protein sequence ID" value="CAD6195681.1"/>
    <property type="molecule type" value="Genomic_DNA"/>
</dbReference>
<dbReference type="Proteomes" id="UP000835052">
    <property type="component" value="Unassembled WGS sequence"/>
</dbReference>
<feature type="domain" description="SXP/RAL-2 family protein Ani s 5-like cation-binding" evidence="2">
    <location>
        <begin position="44"/>
        <end position="146"/>
    </location>
</feature>